<dbReference type="EMBL" id="VCKX01000125">
    <property type="protein sequence ID" value="TMR29204.1"/>
    <property type="molecule type" value="Genomic_DNA"/>
</dbReference>
<protein>
    <submittedName>
        <fullName evidence="2">Methyltransferase domain-containing protein</fullName>
    </submittedName>
</protein>
<gene>
    <name evidence="2" type="ORF">ETD85_33235</name>
</gene>
<dbReference type="AlphaFoldDB" id="A0A5S4G9K9"/>
<keyword evidence="2" id="KW-0808">Transferase</keyword>
<dbReference type="PANTHER" id="PTHR44068:SF11">
    <property type="entry name" value="GERANYL DIPHOSPHATE 2-C-METHYLTRANSFERASE"/>
    <property type="match status" value="1"/>
</dbReference>
<dbReference type="PANTHER" id="PTHR44068">
    <property type="entry name" value="ZGC:194242"/>
    <property type="match status" value="1"/>
</dbReference>
<dbReference type="GO" id="GO:1904047">
    <property type="term" value="F:S-adenosyl-L-methionine binding"/>
    <property type="evidence" value="ECO:0007669"/>
    <property type="project" value="InterPro"/>
</dbReference>
<evidence type="ECO:0000259" key="1">
    <source>
        <dbReference type="Pfam" id="PF13649"/>
    </source>
</evidence>
<name>A0A5S4G9K9_9ACTN</name>
<dbReference type="SUPFAM" id="SSF53335">
    <property type="entry name" value="S-adenosyl-L-methionine-dependent methyltransferases"/>
    <property type="match status" value="1"/>
</dbReference>
<proteinExistence type="predicted"/>
<accession>A0A5S4G9K9</accession>
<dbReference type="GO" id="GO:0032259">
    <property type="term" value="P:methylation"/>
    <property type="evidence" value="ECO:0007669"/>
    <property type="project" value="UniProtKB-KW"/>
</dbReference>
<evidence type="ECO:0000313" key="2">
    <source>
        <dbReference type="EMBL" id="TMR29204.1"/>
    </source>
</evidence>
<dbReference type="GO" id="GO:0008757">
    <property type="term" value="F:S-adenosylmethionine-dependent methyltransferase activity"/>
    <property type="evidence" value="ECO:0007669"/>
    <property type="project" value="InterPro"/>
</dbReference>
<dbReference type="GO" id="GO:0000287">
    <property type="term" value="F:magnesium ion binding"/>
    <property type="evidence" value="ECO:0007669"/>
    <property type="project" value="InterPro"/>
</dbReference>
<keyword evidence="2" id="KW-0489">Methyltransferase</keyword>
<feature type="domain" description="Methyltransferase" evidence="1">
    <location>
        <begin position="110"/>
        <end position="204"/>
    </location>
</feature>
<evidence type="ECO:0000313" key="3">
    <source>
        <dbReference type="Proteomes" id="UP000306628"/>
    </source>
</evidence>
<organism evidence="2 3">
    <name type="scientific">Nonomuraea zeae</name>
    <dbReference type="NCBI Taxonomy" id="1642303"/>
    <lineage>
        <taxon>Bacteria</taxon>
        <taxon>Bacillati</taxon>
        <taxon>Actinomycetota</taxon>
        <taxon>Actinomycetes</taxon>
        <taxon>Streptosporangiales</taxon>
        <taxon>Streptosporangiaceae</taxon>
        <taxon>Nonomuraea</taxon>
    </lineage>
</organism>
<dbReference type="NCBIfam" id="NF041943">
    <property type="entry name" value="GPPMT_Stmyces"/>
    <property type="match status" value="1"/>
</dbReference>
<dbReference type="InterPro" id="IPR049645">
    <property type="entry name" value="GPPMT_Stmyces"/>
</dbReference>
<dbReference type="InterPro" id="IPR029063">
    <property type="entry name" value="SAM-dependent_MTases_sf"/>
</dbReference>
<dbReference type="InterPro" id="IPR050447">
    <property type="entry name" value="Erg6_SMT_methyltransf"/>
</dbReference>
<dbReference type="InterPro" id="IPR041698">
    <property type="entry name" value="Methyltransf_25"/>
</dbReference>
<reference evidence="2 3" key="1">
    <citation type="submission" date="2019-05" db="EMBL/GenBank/DDBJ databases">
        <title>Draft genome sequence of Nonomuraea zeae DSM 100528.</title>
        <authorList>
            <person name="Saricaoglu S."/>
            <person name="Isik K."/>
        </authorList>
    </citation>
    <scope>NUCLEOTIDE SEQUENCE [LARGE SCALE GENOMIC DNA]</scope>
    <source>
        <strain evidence="2 3">DSM 100528</strain>
    </source>
</reference>
<dbReference type="OrthoDB" id="3279989at2"/>
<dbReference type="CDD" id="cd02440">
    <property type="entry name" value="AdoMet_MTases"/>
    <property type="match status" value="1"/>
</dbReference>
<keyword evidence="3" id="KW-1185">Reference proteome</keyword>
<comment type="caution">
    <text evidence="2">The sequence shown here is derived from an EMBL/GenBank/DDBJ whole genome shotgun (WGS) entry which is preliminary data.</text>
</comment>
<dbReference type="Gene3D" id="3.40.50.150">
    <property type="entry name" value="Vaccinia Virus protein VP39"/>
    <property type="match status" value="1"/>
</dbReference>
<dbReference type="Pfam" id="PF13649">
    <property type="entry name" value="Methyltransf_25"/>
    <property type="match status" value="1"/>
</dbReference>
<sequence length="301" mass="33864">MARLQQPLQLVKIHNERSSSVTANPVLSSLYQHSVADYWNAEQNPVNLRLGEVDGIYHHHYGIGEVDWSVLDGPEETRQERIVAELHRLESAQAQVLIGHLGDLRPHHRVMDAGCGRGGSSLLVNMRHDCYVDGVSISESQVSFANERAKERGVDDKVRFHFRNMLDTGFEAGSYQAIWNNESTMYVELSLLFAAHARLLARGGRYVTITGCYNDAYGLPSRAISQINAHYICDIHSRSTYFKEMAANRLVPISVIDLTAVTIPYWELRAKTQLATGIEEAFLDAYRNGSFQYLLIAADRV</sequence>
<dbReference type="Proteomes" id="UP000306628">
    <property type="component" value="Unassembled WGS sequence"/>
</dbReference>